<accession>A0A1C4UCT8</accession>
<dbReference type="EMBL" id="LT607410">
    <property type="protein sequence ID" value="SCE69467.1"/>
    <property type="molecule type" value="Genomic_DNA"/>
</dbReference>
<gene>
    <name evidence="1" type="ORF">GA0074696_0278</name>
</gene>
<protein>
    <recommendedName>
        <fullName evidence="3">DUF4265 domain-containing protein</fullName>
    </recommendedName>
</protein>
<proteinExistence type="predicted"/>
<organism evidence="1 2">
    <name type="scientific">Micromonospora purpureochromogenes</name>
    <dbReference type="NCBI Taxonomy" id="47872"/>
    <lineage>
        <taxon>Bacteria</taxon>
        <taxon>Bacillati</taxon>
        <taxon>Actinomycetota</taxon>
        <taxon>Actinomycetes</taxon>
        <taxon>Micromonosporales</taxon>
        <taxon>Micromonosporaceae</taxon>
        <taxon>Micromonospora</taxon>
    </lineage>
</organism>
<dbReference type="Proteomes" id="UP000198228">
    <property type="component" value="Chromosome I"/>
</dbReference>
<evidence type="ECO:0008006" key="3">
    <source>
        <dbReference type="Google" id="ProtNLM"/>
    </source>
</evidence>
<dbReference type="InterPro" id="IPR025361">
    <property type="entry name" value="DUF4265"/>
</dbReference>
<dbReference type="AlphaFoldDB" id="A0A1C4UCT8"/>
<sequence length="170" mass="18532">MSVMTSTALDRQRPDGAQYVKIWFRFVPREGWLPYDTEGLWAVEVGPDVARVSNVPFLQDGVAEGDVVRFMTDPDGVRWATGRVEASGNCTVRVLPVPSGPLGRSAQAVHDRLAPFGLGGESFSEDLPLVALNVPADADFPRLKAVLVEGEAEGWWQFEEACVTAAWETA</sequence>
<name>A0A1C4UCT8_9ACTN</name>
<evidence type="ECO:0000313" key="1">
    <source>
        <dbReference type="EMBL" id="SCE69467.1"/>
    </source>
</evidence>
<reference evidence="1 2" key="1">
    <citation type="submission" date="2016-06" db="EMBL/GenBank/DDBJ databases">
        <authorList>
            <person name="Kjaerup R.B."/>
            <person name="Dalgaard T.S."/>
            <person name="Juul-Madsen H.R."/>
        </authorList>
    </citation>
    <scope>NUCLEOTIDE SEQUENCE [LARGE SCALE GENOMIC DNA]</scope>
    <source>
        <strain evidence="1 2">DSM 43821</strain>
    </source>
</reference>
<dbReference type="Pfam" id="PF14085">
    <property type="entry name" value="DUF4265"/>
    <property type="match status" value="1"/>
</dbReference>
<evidence type="ECO:0000313" key="2">
    <source>
        <dbReference type="Proteomes" id="UP000198228"/>
    </source>
</evidence>